<comment type="subcellular location">
    <subcellularLocation>
        <location evidence="2">Chromosome</location>
        <location evidence="2">Telomere</location>
    </subcellularLocation>
    <subcellularLocation>
        <location evidence="1">Nucleus</location>
    </subcellularLocation>
</comment>
<accession>A0A0D1CUA9</accession>
<evidence type="ECO:0000256" key="6">
    <source>
        <dbReference type="ARBA" id="ARBA00022895"/>
    </source>
</evidence>
<dbReference type="Proteomes" id="UP000000561">
    <property type="component" value="Chromosome 4"/>
</dbReference>
<evidence type="ECO:0000256" key="8">
    <source>
        <dbReference type="ARBA" id="ARBA00023242"/>
    </source>
</evidence>
<dbReference type="GO" id="GO:0016233">
    <property type="term" value="P:telomere capping"/>
    <property type="evidence" value="ECO:0000318"/>
    <property type="project" value="GO_Central"/>
</dbReference>
<dbReference type="InterPro" id="IPR032042">
    <property type="entry name" value="POT1PC"/>
</dbReference>
<feature type="compositionally biased region" description="Low complexity" evidence="9">
    <location>
        <begin position="710"/>
        <end position="723"/>
    </location>
</feature>
<feature type="compositionally biased region" description="Polar residues" evidence="9">
    <location>
        <begin position="807"/>
        <end position="823"/>
    </location>
</feature>
<dbReference type="EMBL" id="CM003143">
    <property type="protein sequence ID" value="KIS70043.1"/>
    <property type="molecule type" value="Genomic_DNA"/>
</dbReference>
<dbReference type="FunFam" id="2.40.50.140:FF:000303">
    <property type="entry name" value="Protection of telomeres protein 1"/>
    <property type="match status" value="1"/>
</dbReference>
<feature type="compositionally biased region" description="Polar residues" evidence="9">
    <location>
        <begin position="283"/>
        <end position="294"/>
    </location>
</feature>
<feature type="region of interest" description="Disordered" evidence="9">
    <location>
        <begin position="702"/>
        <end position="723"/>
    </location>
</feature>
<evidence type="ECO:0000256" key="3">
    <source>
        <dbReference type="ARBA" id="ARBA00008442"/>
    </source>
</evidence>
<dbReference type="CDD" id="cd04497">
    <property type="entry name" value="hPOT1_OB1_like"/>
    <property type="match status" value="1"/>
</dbReference>
<feature type="compositionally biased region" description="Polar residues" evidence="9">
    <location>
        <begin position="780"/>
        <end position="797"/>
    </location>
</feature>
<evidence type="ECO:0000256" key="1">
    <source>
        <dbReference type="ARBA" id="ARBA00004123"/>
    </source>
</evidence>
<feature type="compositionally biased region" description="Pro residues" evidence="9">
    <location>
        <begin position="312"/>
        <end position="322"/>
    </location>
</feature>
<dbReference type="SUPFAM" id="SSF50249">
    <property type="entry name" value="Nucleic acid-binding proteins"/>
    <property type="match status" value="2"/>
</dbReference>
<keyword evidence="8" id="KW-0539">Nucleus</keyword>
<feature type="region of interest" description="Disordered" evidence="9">
    <location>
        <begin position="245"/>
        <end position="368"/>
    </location>
</feature>
<protein>
    <recommendedName>
        <fullName evidence="4">Protection of telomeres protein 1</fullName>
    </recommendedName>
</protein>
<feature type="compositionally biased region" description="Low complexity" evidence="9">
    <location>
        <begin position="323"/>
        <end position="348"/>
    </location>
</feature>
<keyword evidence="5" id="KW-0158">Chromosome</keyword>
<evidence type="ECO:0000313" key="11">
    <source>
        <dbReference type="EMBL" id="KIS70043.1"/>
    </source>
</evidence>
<dbReference type="RefSeq" id="XP_011388186.1">
    <property type="nucleotide sequence ID" value="XM_011389884.1"/>
</dbReference>
<evidence type="ECO:0000256" key="5">
    <source>
        <dbReference type="ARBA" id="ARBA00022454"/>
    </source>
</evidence>
<evidence type="ECO:0000313" key="12">
    <source>
        <dbReference type="Proteomes" id="UP000000561"/>
    </source>
</evidence>
<dbReference type="InterPro" id="IPR011564">
    <property type="entry name" value="Telomer_end-bd_POT1/Cdc13"/>
</dbReference>
<dbReference type="PANTHER" id="PTHR14513">
    <property type="entry name" value="PROTECTION OF TELOMERES 1"/>
    <property type="match status" value="1"/>
</dbReference>
<dbReference type="OrthoDB" id="2186770at2759"/>
<dbReference type="GO" id="GO:0098505">
    <property type="term" value="F:G-rich strand telomeric DNA binding"/>
    <property type="evidence" value="ECO:0000318"/>
    <property type="project" value="GO_Central"/>
</dbReference>
<dbReference type="Pfam" id="PF02765">
    <property type="entry name" value="POT1"/>
    <property type="match status" value="1"/>
</dbReference>
<feature type="region of interest" description="Disordered" evidence="9">
    <location>
        <begin position="1"/>
        <end position="34"/>
    </location>
</feature>
<evidence type="ECO:0000256" key="4">
    <source>
        <dbReference type="ARBA" id="ARBA00015253"/>
    </source>
</evidence>
<dbReference type="SMART" id="SM00976">
    <property type="entry name" value="Telo_bind"/>
    <property type="match status" value="1"/>
</dbReference>
<dbReference type="Pfam" id="PF16686">
    <property type="entry name" value="POT1PC"/>
    <property type="match status" value="1"/>
</dbReference>
<dbReference type="InterPro" id="IPR028389">
    <property type="entry name" value="POT1"/>
</dbReference>
<name>A0A0D1CUA9_MYCMD</name>
<proteinExistence type="inferred from homology"/>
<evidence type="ECO:0000259" key="10">
    <source>
        <dbReference type="SMART" id="SM00976"/>
    </source>
</evidence>
<reference evidence="11 12" key="1">
    <citation type="journal article" date="2006" name="Nature">
        <title>Insights from the genome of the biotrophic fungal plant pathogen Ustilago maydis.</title>
        <authorList>
            <person name="Kamper J."/>
            <person name="Kahmann R."/>
            <person name="Bolker M."/>
            <person name="Ma L.J."/>
            <person name="Brefort T."/>
            <person name="Saville B.J."/>
            <person name="Banuett F."/>
            <person name="Kronstad J.W."/>
            <person name="Gold S.E."/>
            <person name="Muller O."/>
            <person name="Perlin M.H."/>
            <person name="Wosten H.A."/>
            <person name="de Vries R."/>
            <person name="Ruiz-Herrera J."/>
            <person name="Reynaga-Pena C.G."/>
            <person name="Snetselaar K."/>
            <person name="McCann M."/>
            <person name="Perez-Martin J."/>
            <person name="Feldbrugge M."/>
            <person name="Basse C.W."/>
            <person name="Steinberg G."/>
            <person name="Ibeas J.I."/>
            <person name="Holloman W."/>
            <person name="Guzman P."/>
            <person name="Farman M."/>
            <person name="Stajich J.E."/>
            <person name="Sentandreu R."/>
            <person name="Gonzalez-Prieto J.M."/>
            <person name="Kennell J.C."/>
            <person name="Molina L."/>
            <person name="Schirawski J."/>
            <person name="Mendoza-Mendoza A."/>
            <person name="Greilinger D."/>
            <person name="Munch K."/>
            <person name="Rossel N."/>
            <person name="Scherer M."/>
            <person name="Vranes M."/>
            <person name="Ladendorf O."/>
            <person name="Vincon V."/>
            <person name="Fuchs U."/>
            <person name="Sandrock B."/>
            <person name="Meng S."/>
            <person name="Ho E.C."/>
            <person name="Cahill M.J."/>
            <person name="Boyce K.J."/>
            <person name="Klose J."/>
            <person name="Klosterman S.J."/>
            <person name="Deelstra H.J."/>
            <person name="Ortiz-Castellanos L."/>
            <person name="Li W."/>
            <person name="Sanchez-Alonso P."/>
            <person name="Schreier P.H."/>
            <person name="Hauser-Hahn I."/>
            <person name="Vaupel M."/>
            <person name="Koopmann E."/>
            <person name="Friedrich G."/>
            <person name="Voss H."/>
            <person name="Schluter T."/>
            <person name="Margolis J."/>
            <person name="Platt D."/>
            <person name="Swimmer C."/>
            <person name="Gnirke A."/>
            <person name="Chen F."/>
            <person name="Vysotskaia V."/>
            <person name="Mannhaupt G."/>
            <person name="Guldener U."/>
            <person name="Munsterkotter M."/>
            <person name="Haase D."/>
            <person name="Oesterheld M."/>
            <person name="Mewes H.W."/>
            <person name="Mauceli E.W."/>
            <person name="DeCaprio D."/>
            <person name="Wade C.M."/>
            <person name="Butler J."/>
            <person name="Young S."/>
            <person name="Jaffe D.B."/>
            <person name="Calvo S."/>
            <person name="Nusbaum C."/>
            <person name="Galagan J."/>
            <person name="Birren B.W."/>
        </authorList>
    </citation>
    <scope>NUCLEOTIDE SEQUENCE [LARGE SCALE GENOMIC DNA]</scope>
    <source>
        <strain evidence="12">DSM 14603 / FGSC 9021 / UM521</strain>
    </source>
</reference>
<dbReference type="eggNOG" id="ENOG502SETJ">
    <property type="taxonomic scope" value="Eukaryota"/>
</dbReference>
<sequence>MPRKRKGTKRESADANPPKSLQPQPTTAATATATVTATATAASTSAHATPLLSTVEAEKVAQTTRHIATASKRTRYLNDADEDRLGKLVSLERWIEGVSKGRGAAFCICGHLVQADPSAGSVSPDAFNIELSCIHPTDPSNRSHLRITFFDQLASRVAEPLLLLHRLGPPAIVYLSGFAAQLFDMSAAPPRVVFAQANAVVKMSHQSLSADPTAPTSVIWIEQLATPSAFASSSSSTLLAPSNQVSSASTRAAQHPIPYEQPRSANVADLNPEPRHSSHANDWFSTPAPSTNMGLNRPTDAFTTASASATLLPPPPPPPPPRLAQSSRSSPEAHSVVSSSSSVSPNPSRALSRQASASNAPAPFCRNAPNVKPRHMGNCLYTPISMVRDGERVNMIGVIVSAGDARRSSCGTRDFSLKITIADASCLSGTGYAKELARSITVMLFAQLPESIPQNVALGHIFAIRGVHIQMFSGKPQAVGKSISLWEWAIYDPVSGDVRASPSFPLASHSPPECSAEEMDHFRDTANWFSELQGVDANIVTRSSRPMLKLCDVVENVFFDTVVEVVKIFTHTLAPDLYVTDYTNHMLFYRGNDRYLPTDCPIHYPDHTDGWGHVFQISLWDSHATIAEGLKTGDIIRIQNVRPKLNPRGLLTGGLGSSTDNGIKIRTLKPTHEARIDLEHRRIYFILGLEEMAQEALADRLERQSSQSFQPAHAADQQAQQGAQCSILGQQPQGHPSRHSEDLASRATLTHTSNAAPNATSSVVRHSSIQAMSAADASTLSSTQSFPTPAQRQSLAAQESKLLKSGDMTSSTPLGTGISGNVISTPDDSPDLKINMFMGPPGAPLEECRSLIQCKAPEWVSLTPLAELTTTSKCPGPFKVQACVVAANPVKSEMWGRAECQTCKRLIPRADRFCVNCGDEEGESLVYSFRFAIMLEEVDTEFVERKSRWKSLLDDKANLNKIKVSVLVHGRASTALLSCVDAKAAFLCEPPQLQMLRRFQNRLLHPDLYGLSTEQAFAVYSYPSNDPAGPKHRFALYKHYNVLSDEHDLL</sequence>
<organism evidence="11 12">
    <name type="scientific">Mycosarcoma maydis</name>
    <name type="common">Corn smut fungus</name>
    <name type="synonym">Ustilago maydis</name>
    <dbReference type="NCBI Taxonomy" id="5270"/>
    <lineage>
        <taxon>Eukaryota</taxon>
        <taxon>Fungi</taxon>
        <taxon>Dikarya</taxon>
        <taxon>Basidiomycota</taxon>
        <taxon>Ustilaginomycotina</taxon>
        <taxon>Ustilaginomycetes</taxon>
        <taxon>Ustilaginales</taxon>
        <taxon>Ustilaginaceae</taxon>
        <taxon>Mycosarcoma</taxon>
    </lineage>
</organism>
<gene>
    <name evidence="11" type="ORF">UMAG_05117</name>
</gene>
<dbReference type="GO" id="GO:0000783">
    <property type="term" value="C:nuclear telomere cap complex"/>
    <property type="evidence" value="ECO:0000318"/>
    <property type="project" value="GO_Central"/>
</dbReference>
<dbReference type="KEGG" id="uma:UMAG_05117"/>
<dbReference type="InterPro" id="IPR012340">
    <property type="entry name" value="NA-bd_OB-fold"/>
</dbReference>
<comment type="similarity">
    <text evidence="3">Belongs to the telombin family.</text>
</comment>
<keyword evidence="6" id="KW-0779">Telomere</keyword>
<evidence type="ECO:0000256" key="2">
    <source>
        <dbReference type="ARBA" id="ARBA00004574"/>
    </source>
</evidence>
<evidence type="ECO:0000256" key="9">
    <source>
        <dbReference type="SAM" id="MobiDB-lite"/>
    </source>
</evidence>
<feature type="domain" description="Telomeric single stranded DNA binding POT1/Cdc13" evidence="10">
    <location>
        <begin position="381"/>
        <end position="530"/>
    </location>
</feature>
<dbReference type="GO" id="GO:0032210">
    <property type="term" value="P:regulation of telomere maintenance via telomerase"/>
    <property type="evidence" value="ECO:0000318"/>
    <property type="project" value="GO_Central"/>
</dbReference>
<dbReference type="InParanoid" id="A0A0D1CUA9"/>
<dbReference type="STRING" id="237631.A0A0D1CUA9"/>
<dbReference type="Gene3D" id="2.40.50.140">
    <property type="entry name" value="Nucleic acid-binding proteins"/>
    <property type="match status" value="2"/>
</dbReference>
<dbReference type="GeneID" id="23565096"/>
<evidence type="ECO:0000256" key="7">
    <source>
        <dbReference type="ARBA" id="ARBA00023125"/>
    </source>
</evidence>
<dbReference type="VEuPathDB" id="FungiDB:UMAG_05117"/>
<keyword evidence="12" id="KW-1185">Reference proteome</keyword>
<dbReference type="FunFam" id="2.40.50.140:FF:000990">
    <property type="match status" value="1"/>
</dbReference>
<keyword evidence="7" id="KW-0238">DNA-binding</keyword>
<dbReference type="AlphaFoldDB" id="A0A0D1CUA9"/>
<dbReference type="GO" id="GO:0010521">
    <property type="term" value="F:telomerase inhibitor activity"/>
    <property type="evidence" value="ECO:0000318"/>
    <property type="project" value="GO_Central"/>
</dbReference>
<feature type="compositionally biased region" description="Polar residues" evidence="9">
    <location>
        <begin position="349"/>
        <end position="359"/>
    </location>
</feature>
<dbReference type="PANTHER" id="PTHR14513:SF0">
    <property type="entry name" value="PROTECTION OF TELOMERES PROTEIN 1"/>
    <property type="match status" value="1"/>
</dbReference>
<feature type="region of interest" description="Disordered" evidence="9">
    <location>
        <begin position="780"/>
        <end position="823"/>
    </location>
</feature>